<dbReference type="EMBL" id="JAOPKC010000002">
    <property type="protein sequence ID" value="MCU4717158.1"/>
    <property type="molecule type" value="Genomic_DNA"/>
</dbReference>
<protein>
    <submittedName>
        <fullName evidence="10">Sugar ABC transporter permease</fullName>
    </submittedName>
</protein>
<dbReference type="RefSeq" id="WP_315907925.1">
    <property type="nucleotide sequence ID" value="NZ_JAOPKC010000002.1"/>
</dbReference>
<evidence type="ECO:0000259" key="8">
    <source>
        <dbReference type="PROSITE" id="PS50928"/>
    </source>
</evidence>
<dbReference type="InterPro" id="IPR035906">
    <property type="entry name" value="MetI-like_sf"/>
</dbReference>
<comment type="similarity">
    <text evidence="7">Belongs to the binding-protein-dependent transport system permease family.</text>
</comment>
<evidence type="ECO:0000313" key="10">
    <source>
        <dbReference type="EMBL" id="MCU4726085.1"/>
    </source>
</evidence>
<evidence type="ECO:0000313" key="12">
    <source>
        <dbReference type="Proteomes" id="UP001209746"/>
    </source>
</evidence>
<feature type="transmembrane region" description="Helical" evidence="7">
    <location>
        <begin position="122"/>
        <end position="147"/>
    </location>
</feature>
<keyword evidence="5 7" id="KW-1133">Transmembrane helix</keyword>
<evidence type="ECO:0000256" key="3">
    <source>
        <dbReference type="ARBA" id="ARBA00022475"/>
    </source>
</evidence>
<keyword evidence="4 7" id="KW-0812">Transmembrane</keyword>
<evidence type="ECO:0000256" key="4">
    <source>
        <dbReference type="ARBA" id="ARBA00022692"/>
    </source>
</evidence>
<evidence type="ECO:0000256" key="6">
    <source>
        <dbReference type="ARBA" id="ARBA00023136"/>
    </source>
</evidence>
<accession>A0AAE3I923</accession>
<evidence type="ECO:0000256" key="7">
    <source>
        <dbReference type="RuleBase" id="RU363032"/>
    </source>
</evidence>
<dbReference type="PANTHER" id="PTHR30193:SF37">
    <property type="entry name" value="INNER MEMBRANE ABC TRANSPORTER PERMEASE PROTEIN YCJO"/>
    <property type="match status" value="1"/>
</dbReference>
<proteinExistence type="inferred from homology"/>
<keyword evidence="2 7" id="KW-0813">Transport</keyword>
<dbReference type="GO" id="GO:0005886">
    <property type="term" value="C:plasma membrane"/>
    <property type="evidence" value="ECO:0007669"/>
    <property type="project" value="UniProtKB-SubCell"/>
</dbReference>
<feature type="transmembrane region" description="Helical" evidence="7">
    <location>
        <begin position="31"/>
        <end position="52"/>
    </location>
</feature>
<keyword evidence="11" id="KW-1185">Reference proteome</keyword>
<feature type="transmembrane region" description="Helical" evidence="7">
    <location>
        <begin position="159"/>
        <end position="179"/>
    </location>
</feature>
<feature type="domain" description="ABC transmembrane type-1" evidence="8">
    <location>
        <begin position="121"/>
        <end position="341"/>
    </location>
</feature>
<evidence type="ECO:0000256" key="1">
    <source>
        <dbReference type="ARBA" id="ARBA00004651"/>
    </source>
</evidence>
<name>A0AAE3I923_9EURY</name>
<comment type="caution">
    <text evidence="10">The sequence shown here is derived from an EMBL/GenBank/DDBJ whole genome shotgun (WGS) entry which is preliminary data.</text>
</comment>
<dbReference type="SUPFAM" id="SSF161098">
    <property type="entry name" value="MetI-like"/>
    <property type="match status" value="1"/>
</dbReference>
<dbReference type="AlphaFoldDB" id="A0AAE3I923"/>
<dbReference type="GO" id="GO:0055085">
    <property type="term" value="P:transmembrane transport"/>
    <property type="evidence" value="ECO:0007669"/>
    <property type="project" value="InterPro"/>
</dbReference>
<dbReference type="EMBL" id="JAOPKD010000002">
    <property type="protein sequence ID" value="MCU4726085.1"/>
    <property type="molecule type" value="Genomic_DNA"/>
</dbReference>
<evidence type="ECO:0000256" key="5">
    <source>
        <dbReference type="ARBA" id="ARBA00022989"/>
    </source>
</evidence>
<dbReference type="Gene3D" id="1.10.3720.10">
    <property type="entry name" value="MetI-like"/>
    <property type="match status" value="1"/>
</dbReference>
<keyword evidence="3" id="KW-1003">Cell membrane</keyword>
<evidence type="ECO:0000313" key="11">
    <source>
        <dbReference type="Proteomes" id="UP001208186"/>
    </source>
</evidence>
<reference evidence="10" key="1">
    <citation type="submission" date="2023-02" db="EMBL/GenBank/DDBJ databases">
        <title>Enrichment on poylsaccharides allowed isolation of novel metabolic and taxonomic groups of Haloarchaea.</title>
        <authorList>
            <person name="Sorokin D.Y."/>
            <person name="Elcheninov A.G."/>
            <person name="Khizhniak T.V."/>
            <person name="Kolganova T.V."/>
            <person name="Kublanov I.V."/>
        </authorList>
    </citation>
    <scope>NUCLEOTIDE SEQUENCE</scope>
    <source>
        <strain evidence="9 11">HArc-curdl5-1</strain>
        <strain evidence="10">HArc-curdl7</strain>
    </source>
</reference>
<dbReference type="InterPro" id="IPR051393">
    <property type="entry name" value="ABC_transporter_permease"/>
</dbReference>
<dbReference type="Pfam" id="PF00528">
    <property type="entry name" value="BPD_transp_1"/>
    <property type="match status" value="1"/>
</dbReference>
<evidence type="ECO:0000313" key="9">
    <source>
        <dbReference type="EMBL" id="MCU4717158.1"/>
    </source>
</evidence>
<dbReference type="InterPro" id="IPR000515">
    <property type="entry name" value="MetI-like"/>
</dbReference>
<dbReference type="CDD" id="cd06261">
    <property type="entry name" value="TM_PBP2"/>
    <property type="match status" value="1"/>
</dbReference>
<comment type="subcellular location">
    <subcellularLocation>
        <location evidence="1 7">Cell membrane</location>
        <topology evidence="1 7">Multi-pass membrane protein</topology>
    </subcellularLocation>
</comment>
<keyword evidence="6 7" id="KW-0472">Membrane</keyword>
<evidence type="ECO:0000256" key="2">
    <source>
        <dbReference type="ARBA" id="ARBA00022448"/>
    </source>
</evidence>
<gene>
    <name evidence="10" type="ORF">OB914_03740</name>
    <name evidence="9" type="ORF">OB916_03665</name>
</gene>
<dbReference type="PROSITE" id="PS50928">
    <property type="entry name" value="ABC_TM1"/>
    <property type="match status" value="1"/>
</dbReference>
<dbReference type="Proteomes" id="UP001208186">
    <property type="component" value="Unassembled WGS sequence"/>
</dbReference>
<feature type="transmembrane region" description="Helical" evidence="7">
    <location>
        <begin position="320"/>
        <end position="342"/>
    </location>
</feature>
<sequence>MSTSDVEQRLKENATVSSVADTLSENKSAALVLPGFLLWAAFMVLPMFYLAALSLTNADQSNLFRGDGMLLGILPIGEANFVGLENYADLLFTTEALNQGLLDAFMSNPVGIFEYAFWNSMLVTWLFVIVSVAGKVLLGVGLSMVLTGNRVRGKRFLRGILIMPMGIPVIFSITVWRFVFSDARFGMLNDILLRAGLINEAIPWLQERWLAFGSYVVTEMWLAYPFMMLITVSALQNVNGDLLDAAKVDGANWFHRFWHVILPSIKRPVMFGTILTSAASFQQFLVPWIFNEGGPGTDPGQNALILVYAYREAFRNPSDYALGGAISITALIFIGAFMYVAVKRGNLAEEAGES</sequence>
<dbReference type="Proteomes" id="UP001209746">
    <property type="component" value="Unassembled WGS sequence"/>
</dbReference>
<dbReference type="PANTHER" id="PTHR30193">
    <property type="entry name" value="ABC TRANSPORTER PERMEASE PROTEIN"/>
    <property type="match status" value="1"/>
</dbReference>
<organism evidence="10 12">
    <name type="scientific">Halapricum hydrolyticum</name>
    <dbReference type="NCBI Taxonomy" id="2979991"/>
    <lineage>
        <taxon>Archaea</taxon>
        <taxon>Methanobacteriati</taxon>
        <taxon>Methanobacteriota</taxon>
        <taxon>Stenosarchaea group</taxon>
        <taxon>Halobacteria</taxon>
        <taxon>Halobacteriales</taxon>
        <taxon>Haloarculaceae</taxon>
        <taxon>Halapricum</taxon>
    </lineage>
</organism>
<feature type="transmembrane region" description="Helical" evidence="7">
    <location>
        <begin position="209"/>
        <end position="230"/>
    </location>
</feature>